<accession>A0A427YAI5</accession>
<dbReference type="AlphaFoldDB" id="A0A427YAI5"/>
<keyword evidence="3" id="KW-1185">Reference proteome</keyword>
<evidence type="ECO:0000313" key="3">
    <source>
        <dbReference type="Proteomes" id="UP000279236"/>
    </source>
</evidence>
<proteinExistence type="predicted"/>
<evidence type="ECO:0000256" key="1">
    <source>
        <dbReference type="SAM" id="MobiDB-lite"/>
    </source>
</evidence>
<organism evidence="2 3">
    <name type="scientific">Apiotrichum porosum</name>
    <dbReference type="NCBI Taxonomy" id="105984"/>
    <lineage>
        <taxon>Eukaryota</taxon>
        <taxon>Fungi</taxon>
        <taxon>Dikarya</taxon>
        <taxon>Basidiomycota</taxon>
        <taxon>Agaricomycotina</taxon>
        <taxon>Tremellomycetes</taxon>
        <taxon>Trichosporonales</taxon>
        <taxon>Trichosporonaceae</taxon>
        <taxon>Apiotrichum</taxon>
    </lineage>
</organism>
<sequence>MTSSARLHPDHQVYNRFLLDPSASLPMWLDLMPSGDRATNGGSIAGYIAAGNSAAVMQHLESLIPAAVDPKPAIMHGQQGAVAADGTIIVENLPVVQCLLDAHENRDGLLPFVTGFSRAERRIFLERIVRLVQVELGGRLVRNTMIAELYDIQHQGPDRRRFLLKDFYLEHPFAIFDTAPLFEESNDTIANTQERFQAYILRNMKEQGLQAPDVVWKPRKASHMGGAELQKVSVLEEVDDEMAKKIVKYGEARLEAGIFISLIYAEVLAKFGVVPTQIGSQLYMLTKNKKIKPKRNALASRAALEKLRAQFEADPNDDPEAYNASTLRRAMTPGSFSPRIRSGKCLRATTTRKTSPPSSAVLSTSAVAALAV</sequence>
<dbReference type="RefSeq" id="XP_028480331.1">
    <property type="nucleotide sequence ID" value="XM_028616474.1"/>
</dbReference>
<name>A0A427YAI5_9TREE</name>
<gene>
    <name evidence="2" type="ORF">EHS24_000650</name>
</gene>
<reference evidence="2 3" key="1">
    <citation type="submission" date="2018-11" db="EMBL/GenBank/DDBJ databases">
        <title>Genome sequence of Apiotrichum porosum DSM 27194.</title>
        <authorList>
            <person name="Aliyu H."/>
            <person name="Gorte O."/>
            <person name="Ochsenreither K."/>
        </authorList>
    </citation>
    <scope>NUCLEOTIDE SEQUENCE [LARGE SCALE GENOMIC DNA]</scope>
    <source>
        <strain evidence="2 3">DSM 27194</strain>
    </source>
</reference>
<dbReference type="EMBL" id="RSCE01000001">
    <property type="protein sequence ID" value="RSH88123.1"/>
    <property type="molecule type" value="Genomic_DNA"/>
</dbReference>
<comment type="caution">
    <text evidence="2">The sequence shown here is derived from an EMBL/GenBank/DDBJ whole genome shotgun (WGS) entry which is preliminary data.</text>
</comment>
<evidence type="ECO:0000313" key="2">
    <source>
        <dbReference type="EMBL" id="RSH88123.1"/>
    </source>
</evidence>
<dbReference type="GeneID" id="39585193"/>
<feature type="region of interest" description="Disordered" evidence="1">
    <location>
        <begin position="314"/>
        <end position="343"/>
    </location>
</feature>
<dbReference type="Proteomes" id="UP000279236">
    <property type="component" value="Unassembled WGS sequence"/>
</dbReference>
<protein>
    <submittedName>
        <fullName evidence="2">Uncharacterized protein</fullName>
    </submittedName>
</protein>